<feature type="non-terminal residue" evidence="1">
    <location>
        <position position="130"/>
    </location>
</feature>
<proteinExistence type="predicted"/>
<evidence type="ECO:0000313" key="1">
    <source>
        <dbReference type="EMBL" id="GAJ08769.1"/>
    </source>
</evidence>
<dbReference type="AlphaFoldDB" id="X1TU35"/>
<gene>
    <name evidence="1" type="ORF">S12H4_50787</name>
</gene>
<comment type="caution">
    <text evidence="1">The sequence shown here is derived from an EMBL/GenBank/DDBJ whole genome shotgun (WGS) entry which is preliminary data.</text>
</comment>
<sequence>MPYDENGKFYTTRLGDDDAERFEERILNAKKYANYGGRIGSVVPLGGTAVGTALGAIGGFILGDSTTVFPIDMIAIPAYQAYMLNGTPAFQIYIKEGEILTQVMPTDAMEATVALTQDTPAPKRKRAKGA</sequence>
<accession>X1TU35</accession>
<reference evidence="1" key="1">
    <citation type="journal article" date="2014" name="Front. Microbiol.">
        <title>High frequency of phylogenetically diverse reductive dehalogenase-homologous genes in deep subseafloor sedimentary metagenomes.</title>
        <authorList>
            <person name="Kawai M."/>
            <person name="Futagami T."/>
            <person name="Toyoda A."/>
            <person name="Takaki Y."/>
            <person name="Nishi S."/>
            <person name="Hori S."/>
            <person name="Arai W."/>
            <person name="Tsubouchi T."/>
            <person name="Morono Y."/>
            <person name="Uchiyama I."/>
            <person name="Ito T."/>
            <person name="Fujiyama A."/>
            <person name="Inagaki F."/>
            <person name="Takami H."/>
        </authorList>
    </citation>
    <scope>NUCLEOTIDE SEQUENCE</scope>
    <source>
        <strain evidence="1">Expedition CK06-06</strain>
    </source>
</reference>
<protein>
    <submittedName>
        <fullName evidence="1">Uncharacterized protein</fullName>
    </submittedName>
</protein>
<organism evidence="1">
    <name type="scientific">marine sediment metagenome</name>
    <dbReference type="NCBI Taxonomy" id="412755"/>
    <lineage>
        <taxon>unclassified sequences</taxon>
        <taxon>metagenomes</taxon>
        <taxon>ecological metagenomes</taxon>
    </lineage>
</organism>
<name>X1TU35_9ZZZZ</name>
<dbReference type="EMBL" id="BARW01032026">
    <property type="protein sequence ID" value="GAJ08769.1"/>
    <property type="molecule type" value="Genomic_DNA"/>
</dbReference>